<evidence type="ECO:0000256" key="6">
    <source>
        <dbReference type="ARBA" id="ARBA00022777"/>
    </source>
</evidence>
<keyword evidence="5" id="KW-0547">Nucleotide-binding</keyword>
<feature type="compositionally biased region" description="Basic and acidic residues" evidence="11">
    <location>
        <begin position="274"/>
        <end position="292"/>
    </location>
</feature>
<reference evidence="13" key="1">
    <citation type="submission" date="2019-12" db="EMBL/GenBank/DDBJ databases">
        <title>Genome sequencing and annotation of Brassica cretica.</title>
        <authorList>
            <person name="Studholme D.J."/>
            <person name="Sarris P.F."/>
        </authorList>
    </citation>
    <scope>NUCLEOTIDE SEQUENCE</scope>
    <source>
        <strain evidence="13">PFS-102/07</strain>
        <tissue evidence="13">Leaf</tissue>
    </source>
</reference>
<evidence type="ECO:0000256" key="3">
    <source>
        <dbReference type="ARBA" id="ARBA00022553"/>
    </source>
</evidence>
<dbReference type="CDD" id="cd07841">
    <property type="entry name" value="STKc_CDK7"/>
    <property type="match status" value="1"/>
</dbReference>
<comment type="caution">
    <text evidence="13">The sequence shown here is derived from an EMBL/GenBank/DDBJ whole genome shotgun (WGS) entry which is preliminary data.</text>
</comment>
<dbReference type="GO" id="GO:0045944">
    <property type="term" value="P:positive regulation of transcription by RNA polymerase II"/>
    <property type="evidence" value="ECO:0007669"/>
    <property type="project" value="TreeGrafter"/>
</dbReference>
<keyword evidence="7" id="KW-0067">ATP-binding</keyword>
<dbReference type="Pfam" id="PF00069">
    <property type="entry name" value="Pkinase"/>
    <property type="match status" value="1"/>
</dbReference>
<dbReference type="InterPro" id="IPR008271">
    <property type="entry name" value="Ser/Thr_kinase_AS"/>
</dbReference>
<dbReference type="Gene3D" id="1.10.510.10">
    <property type="entry name" value="Transferase(Phosphotransferase) domain 1"/>
    <property type="match status" value="1"/>
</dbReference>
<dbReference type="InterPro" id="IPR050108">
    <property type="entry name" value="CDK"/>
</dbReference>
<evidence type="ECO:0000256" key="2">
    <source>
        <dbReference type="ARBA" id="ARBA00022527"/>
    </source>
</evidence>
<dbReference type="SUPFAM" id="SSF56112">
    <property type="entry name" value="Protein kinase-like (PK-like)"/>
    <property type="match status" value="1"/>
</dbReference>
<dbReference type="Gene3D" id="3.30.200.20">
    <property type="entry name" value="Phosphorylase Kinase, domain 1"/>
    <property type="match status" value="1"/>
</dbReference>
<sequence length="330" mass="37697">MLKELKHPHIILLIDAFPHKQNLHLVFEFMETDLEGVIRDSNMFLSPADVKSYLLMTLKGLAYCHEKRVLHRDMKPNNLLIGPDGQLKLADFGLARLFGSPDRKFTHQVFARWYRAPELLFGAKQYGAAVDVWAAGCIFAELLLRRPFLQGNSDIDQLSKIFAAFGTPKADQWPDMKNLPDYVEYQFVPAPSLRSLFPTVSEDALDLLSKMFTYDPKARISVTQALEHRYFTSAPSPTDPSKLPKPIRKQESKASYGKHEAIKVISPPRKIRRVMPERGRLDGMKSRVDKDQPAPMSLDFTILAERPPNRPTITSADRSHLKRKLDLDFQ</sequence>
<gene>
    <name evidence="13" type="ORF">F2Q70_00040166</name>
</gene>
<evidence type="ECO:0000259" key="12">
    <source>
        <dbReference type="PROSITE" id="PS50011"/>
    </source>
</evidence>
<protein>
    <recommendedName>
        <fullName evidence="12">Protein kinase domain-containing protein</fullName>
    </recommendedName>
</protein>
<dbReference type="GO" id="GO:0004693">
    <property type="term" value="F:cyclin-dependent protein serine/threonine kinase activity"/>
    <property type="evidence" value="ECO:0007669"/>
    <property type="project" value="UniProtKB-EC"/>
</dbReference>
<evidence type="ECO:0000256" key="5">
    <source>
        <dbReference type="ARBA" id="ARBA00022741"/>
    </source>
</evidence>
<evidence type="ECO:0000256" key="7">
    <source>
        <dbReference type="ARBA" id="ARBA00022840"/>
    </source>
</evidence>
<dbReference type="PANTHER" id="PTHR24056">
    <property type="entry name" value="CELL DIVISION PROTEIN KINASE"/>
    <property type="match status" value="1"/>
</dbReference>
<comment type="catalytic activity">
    <reaction evidence="8">
        <text>L-threonyl-[protein] + ATP = O-phospho-L-threonyl-[protein] + ADP + H(+)</text>
        <dbReference type="Rhea" id="RHEA:46608"/>
        <dbReference type="Rhea" id="RHEA-COMP:11060"/>
        <dbReference type="Rhea" id="RHEA-COMP:11605"/>
        <dbReference type="ChEBI" id="CHEBI:15378"/>
        <dbReference type="ChEBI" id="CHEBI:30013"/>
        <dbReference type="ChEBI" id="CHEBI:30616"/>
        <dbReference type="ChEBI" id="CHEBI:61977"/>
        <dbReference type="ChEBI" id="CHEBI:456216"/>
        <dbReference type="EC" id="2.7.11.22"/>
    </reaction>
</comment>
<dbReference type="InterPro" id="IPR037770">
    <property type="entry name" value="CDK7"/>
</dbReference>
<dbReference type="GO" id="GO:0070985">
    <property type="term" value="C:transcription factor TFIIK complex"/>
    <property type="evidence" value="ECO:0007669"/>
    <property type="project" value="InterPro"/>
</dbReference>
<comment type="catalytic activity">
    <reaction evidence="9">
        <text>L-seryl-[protein] + ATP = O-phospho-L-seryl-[protein] + ADP + H(+)</text>
        <dbReference type="Rhea" id="RHEA:17989"/>
        <dbReference type="Rhea" id="RHEA-COMP:9863"/>
        <dbReference type="Rhea" id="RHEA-COMP:11604"/>
        <dbReference type="ChEBI" id="CHEBI:15378"/>
        <dbReference type="ChEBI" id="CHEBI:29999"/>
        <dbReference type="ChEBI" id="CHEBI:30616"/>
        <dbReference type="ChEBI" id="CHEBI:83421"/>
        <dbReference type="ChEBI" id="CHEBI:456216"/>
        <dbReference type="EC" id="2.7.11.22"/>
    </reaction>
</comment>
<dbReference type="FunFam" id="1.10.510.10:FF:000097">
    <property type="entry name" value="Putative cyclin-dependent kinase 7"/>
    <property type="match status" value="1"/>
</dbReference>
<comment type="similarity">
    <text evidence="1">Belongs to the protein kinase superfamily. CMGC Ser/Thr protein kinase family. CDC2/CDKX subfamily.</text>
</comment>
<evidence type="ECO:0000256" key="1">
    <source>
        <dbReference type="ARBA" id="ARBA00006485"/>
    </source>
</evidence>
<dbReference type="GO" id="GO:0005737">
    <property type="term" value="C:cytoplasm"/>
    <property type="evidence" value="ECO:0007669"/>
    <property type="project" value="TreeGrafter"/>
</dbReference>
<dbReference type="AlphaFoldDB" id="A0A8S9K758"/>
<name>A0A8S9K758_BRACR</name>
<accession>A0A8S9K758</accession>
<dbReference type="PROSITE" id="PS00108">
    <property type="entry name" value="PROTEIN_KINASE_ST"/>
    <property type="match status" value="1"/>
</dbReference>
<dbReference type="InterPro" id="IPR000719">
    <property type="entry name" value="Prot_kinase_dom"/>
</dbReference>
<evidence type="ECO:0000256" key="11">
    <source>
        <dbReference type="SAM" id="MobiDB-lite"/>
    </source>
</evidence>
<evidence type="ECO:0000256" key="4">
    <source>
        <dbReference type="ARBA" id="ARBA00022679"/>
    </source>
</evidence>
<evidence type="ECO:0000256" key="9">
    <source>
        <dbReference type="ARBA" id="ARBA00048367"/>
    </source>
</evidence>
<dbReference type="GO" id="GO:0005524">
    <property type="term" value="F:ATP binding"/>
    <property type="evidence" value="ECO:0007669"/>
    <property type="project" value="UniProtKB-KW"/>
</dbReference>
<keyword evidence="2" id="KW-0723">Serine/threonine-protein kinase</keyword>
<evidence type="ECO:0000256" key="10">
    <source>
        <dbReference type="PIRSR" id="PIRSR637770-1"/>
    </source>
</evidence>
<feature type="region of interest" description="Disordered" evidence="11">
    <location>
        <begin position="274"/>
        <end position="330"/>
    </location>
</feature>
<keyword evidence="6" id="KW-0418">Kinase</keyword>
<keyword evidence="4" id="KW-0808">Transferase</keyword>
<evidence type="ECO:0000313" key="13">
    <source>
        <dbReference type="EMBL" id="KAF2589647.1"/>
    </source>
</evidence>
<keyword evidence="3" id="KW-0597">Phosphoprotein</keyword>
<feature type="region of interest" description="Disordered" evidence="11">
    <location>
        <begin position="231"/>
        <end position="261"/>
    </location>
</feature>
<dbReference type="EMBL" id="QGKY02000190">
    <property type="protein sequence ID" value="KAF2589647.1"/>
    <property type="molecule type" value="Genomic_DNA"/>
</dbReference>
<dbReference type="GO" id="GO:0008353">
    <property type="term" value="F:RNA polymerase II CTD heptapeptide repeat kinase activity"/>
    <property type="evidence" value="ECO:0007669"/>
    <property type="project" value="InterPro"/>
</dbReference>
<dbReference type="SMART" id="SM00220">
    <property type="entry name" value="S_TKc"/>
    <property type="match status" value="1"/>
</dbReference>
<dbReference type="PANTHER" id="PTHR24056:SF553">
    <property type="entry name" value="CYCLIN-DEPENDENT KINASE D-3"/>
    <property type="match status" value="1"/>
</dbReference>
<dbReference type="PROSITE" id="PS50011">
    <property type="entry name" value="PROTEIN_KINASE_DOM"/>
    <property type="match status" value="1"/>
</dbReference>
<feature type="domain" description="Protein kinase" evidence="12">
    <location>
        <begin position="1"/>
        <end position="231"/>
    </location>
</feature>
<feature type="compositionally biased region" description="Basic and acidic residues" evidence="11">
    <location>
        <begin position="248"/>
        <end position="261"/>
    </location>
</feature>
<feature type="active site" description="Proton acceptor" evidence="10">
    <location>
        <position position="73"/>
    </location>
</feature>
<organism evidence="13">
    <name type="scientific">Brassica cretica</name>
    <name type="common">Mustard</name>
    <dbReference type="NCBI Taxonomy" id="69181"/>
    <lineage>
        <taxon>Eukaryota</taxon>
        <taxon>Viridiplantae</taxon>
        <taxon>Streptophyta</taxon>
        <taxon>Embryophyta</taxon>
        <taxon>Tracheophyta</taxon>
        <taxon>Spermatophyta</taxon>
        <taxon>Magnoliopsida</taxon>
        <taxon>eudicotyledons</taxon>
        <taxon>Gunneridae</taxon>
        <taxon>Pentapetalae</taxon>
        <taxon>rosids</taxon>
        <taxon>malvids</taxon>
        <taxon>Brassicales</taxon>
        <taxon>Brassicaceae</taxon>
        <taxon>Brassiceae</taxon>
        <taxon>Brassica</taxon>
    </lineage>
</organism>
<proteinExistence type="inferred from homology"/>
<evidence type="ECO:0000256" key="8">
    <source>
        <dbReference type="ARBA" id="ARBA00047811"/>
    </source>
</evidence>
<feature type="non-terminal residue" evidence="13">
    <location>
        <position position="1"/>
    </location>
</feature>
<dbReference type="InterPro" id="IPR011009">
    <property type="entry name" value="Kinase-like_dom_sf"/>
</dbReference>